<accession>A0A5C4T5L0</accession>
<keyword evidence="2" id="KW-1185">Reference proteome</keyword>
<name>A0A5C4T5L0_9BACL</name>
<evidence type="ECO:0000313" key="2">
    <source>
        <dbReference type="Proteomes" id="UP000307943"/>
    </source>
</evidence>
<dbReference type="RefSeq" id="WP_139604366.1">
    <property type="nucleotide sequence ID" value="NZ_VDCQ01000033.1"/>
</dbReference>
<sequence length="217" mass="24374">MERQRHVLVILPHPDDETALSGTVALHIRQGTPVTYVCLTLGEMGRNMGVPPIANRVTLPAIRKLELEESCRVIGIQDLRQWGLHDKTVEFENRDALIGRIEAVIAELSPSLILTFYPGYSVHPDHDACGSAVIGAVEKMPASARPEVHCVAFAVGCEEILGQPDIVNDVSELLDLKLRSLEAHQSQFRHMSSILSLEDEKLRSRWGKERFWTYRFD</sequence>
<proteinExistence type="predicted"/>
<dbReference type="Pfam" id="PF02585">
    <property type="entry name" value="PIG-L"/>
    <property type="match status" value="1"/>
</dbReference>
<dbReference type="Proteomes" id="UP000307943">
    <property type="component" value="Unassembled WGS sequence"/>
</dbReference>
<dbReference type="InterPro" id="IPR023841">
    <property type="entry name" value="BshB2"/>
</dbReference>
<dbReference type="GO" id="GO:0016811">
    <property type="term" value="F:hydrolase activity, acting on carbon-nitrogen (but not peptide) bonds, in linear amides"/>
    <property type="evidence" value="ECO:0007669"/>
    <property type="project" value="TreeGrafter"/>
</dbReference>
<dbReference type="PANTHER" id="PTHR12993">
    <property type="entry name" value="N-ACETYLGLUCOSAMINYL-PHOSPHATIDYLINOSITOL DE-N-ACETYLASE-RELATED"/>
    <property type="match status" value="1"/>
</dbReference>
<dbReference type="SUPFAM" id="SSF102588">
    <property type="entry name" value="LmbE-like"/>
    <property type="match status" value="1"/>
</dbReference>
<dbReference type="OrthoDB" id="9790023at2"/>
<dbReference type="AlphaFoldDB" id="A0A5C4T5L0"/>
<evidence type="ECO:0000313" key="1">
    <source>
        <dbReference type="EMBL" id="TNJ64116.1"/>
    </source>
</evidence>
<dbReference type="NCBIfam" id="TIGR04000">
    <property type="entry name" value="thiol_BshB2"/>
    <property type="match status" value="1"/>
</dbReference>
<dbReference type="InterPro" id="IPR003737">
    <property type="entry name" value="GlcNAc_PI_deacetylase-related"/>
</dbReference>
<dbReference type="PANTHER" id="PTHR12993:SF27">
    <property type="entry name" value="N-ACETYL-ALPHA-D-GLUCOSAMINYL L-MALATE DEACETYLASE 2-RELATED"/>
    <property type="match status" value="1"/>
</dbReference>
<dbReference type="InterPro" id="IPR024078">
    <property type="entry name" value="LmbE-like_dom_sf"/>
</dbReference>
<protein>
    <submittedName>
        <fullName evidence="1">Bacillithiol biosynthesis deacetylase BshB2</fullName>
    </submittedName>
</protein>
<gene>
    <name evidence="1" type="primary">bshB2</name>
    <name evidence="1" type="ORF">FE784_21860</name>
</gene>
<dbReference type="EMBL" id="VDCQ01000033">
    <property type="protein sequence ID" value="TNJ64116.1"/>
    <property type="molecule type" value="Genomic_DNA"/>
</dbReference>
<dbReference type="Gene3D" id="3.40.50.10320">
    <property type="entry name" value="LmbE-like"/>
    <property type="match status" value="1"/>
</dbReference>
<organism evidence="1 2">
    <name type="scientific">Paenibacillus hemerocallicola</name>
    <dbReference type="NCBI Taxonomy" id="1172614"/>
    <lineage>
        <taxon>Bacteria</taxon>
        <taxon>Bacillati</taxon>
        <taxon>Bacillota</taxon>
        <taxon>Bacilli</taxon>
        <taxon>Bacillales</taxon>
        <taxon>Paenibacillaceae</taxon>
        <taxon>Paenibacillus</taxon>
    </lineage>
</organism>
<comment type="caution">
    <text evidence="1">The sequence shown here is derived from an EMBL/GenBank/DDBJ whole genome shotgun (WGS) entry which is preliminary data.</text>
</comment>
<reference evidence="1 2" key="1">
    <citation type="submission" date="2019-05" db="EMBL/GenBank/DDBJ databases">
        <title>We sequenced the genome of Paenibacillus hemerocallicola KCTC 33185 for further insight into its adaptation and study the phylogeny of Paenibacillus.</title>
        <authorList>
            <person name="Narsing Rao M.P."/>
        </authorList>
    </citation>
    <scope>NUCLEOTIDE SEQUENCE [LARGE SCALE GENOMIC DNA]</scope>
    <source>
        <strain evidence="1 2">KCTC 33185</strain>
    </source>
</reference>